<sequence length="371" mass="44217">MRNYFNKIAIMGKAGAGKDLVADYLKIWHGYEKFTFAEDLYEICQDYYNMETKDRALLQDVGVKMREVDSNVFVNRLFNKMKDYESDKIVVSDVRFINEYNALRDAGFIFLRVEASLETRIKRIQERDHIEVDEEYINRIQNNPIETQCDSLPAIRVINEETLDFNSDEFKLFDYLDRLVYFEDMDKEVSEKEYLMRYEIELDKFDYFWKDFLLDKYGLEDEEIIINDYRLFDYLMDFTIRVSIFNTEDKDDLLVSYVLDAVRDEENFGKLTYAFYKELIKKNIHLSDKVTKAMVIDEDFRIKLLTNIIKSINKKVTKAYQEKKEKTEKPEMNFTEEMDLALDTDLNSIIFKSNNIPSADELMADLLKGVL</sequence>
<dbReference type="EMBL" id="MJIH01000008">
    <property type="protein sequence ID" value="OLR61631.1"/>
    <property type="molecule type" value="Genomic_DNA"/>
</dbReference>
<protein>
    <recommendedName>
        <fullName evidence="3">Dephospho-CoA kinase</fullName>
    </recommendedName>
</protein>
<dbReference type="AlphaFoldDB" id="A0A1U7LX29"/>
<keyword evidence="2" id="KW-1185">Reference proteome</keyword>
<dbReference type="Proteomes" id="UP000187166">
    <property type="component" value="Unassembled WGS sequence"/>
</dbReference>
<dbReference type="InterPro" id="IPR027417">
    <property type="entry name" value="P-loop_NTPase"/>
</dbReference>
<gene>
    <name evidence="1" type="ORF">BIV18_09770</name>
</gene>
<evidence type="ECO:0008006" key="3">
    <source>
        <dbReference type="Google" id="ProtNLM"/>
    </source>
</evidence>
<proteinExistence type="predicted"/>
<organism evidence="1 2">
    <name type="scientific">Peptoniphilus porci</name>
    <dbReference type="NCBI Taxonomy" id="2652280"/>
    <lineage>
        <taxon>Bacteria</taxon>
        <taxon>Bacillati</taxon>
        <taxon>Bacillota</taxon>
        <taxon>Tissierellia</taxon>
        <taxon>Tissierellales</taxon>
        <taxon>Peptoniphilaceae</taxon>
        <taxon>Peptoniphilus</taxon>
    </lineage>
</organism>
<dbReference type="PANTHER" id="PTHR41930">
    <property type="entry name" value="UPF0200 PROTEIN MJ1399"/>
    <property type="match status" value="1"/>
</dbReference>
<dbReference type="STRING" id="1465756.BIV18_09770"/>
<dbReference type="Pfam" id="PF13238">
    <property type="entry name" value="AAA_18"/>
    <property type="match status" value="1"/>
</dbReference>
<accession>A0A1U7LX29</accession>
<comment type="caution">
    <text evidence="1">The sequence shown here is derived from an EMBL/GenBank/DDBJ whole genome shotgun (WGS) entry which is preliminary data.</text>
</comment>
<name>A0A1U7LX29_9FIRM</name>
<reference evidence="1 2" key="1">
    <citation type="journal article" date="2016" name="Appl. Environ. Microbiol.">
        <title>Function and Phylogeny of Bacterial Butyryl Coenzyme A:Acetate Transferases and Their Diversity in the Proximal Colon of Swine.</title>
        <authorList>
            <person name="Trachsel J."/>
            <person name="Bayles D.O."/>
            <person name="Looft T."/>
            <person name="Levine U.Y."/>
            <person name="Allen H.K."/>
        </authorList>
    </citation>
    <scope>NUCLEOTIDE SEQUENCE [LARGE SCALE GENOMIC DNA]</scope>
    <source>
        <strain evidence="1 2">35-6-1</strain>
    </source>
</reference>
<dbReference type="Gene3D" id="3.40.50.300">
    <property type="entry name" value="P-loop containing nucleotide triphosphate hydrolases"/>
    <property type="match status" value="1"/>
</dbReference>
<evidence type="ECO:0000313" key="2">
    <source>
        <dbReference type="Proteomes" id="UP000187166"/>
    </source>
</evidence>
<dbReference type="PANTHER" id="PTHR41930:SF1">
    <property type="entry name" value="DEPHOSPHO-COA KINASE"/>
    <property type="match status" value="1"/>
</dbReference>
<dbReference type="SUPFAM" id="SSF52540">
    <property type="entry name" value="P-loop containing nucleoside triphosphate hydrolases"/>
    <property type="match status" value="1"/>
</dbReference>
<evidence type="ECO:0000313" key="1">
    <source>
        <dbReference type="EMBL" id="OLR61631.1"/>
    </source>
</evidence>